<dbReference type="Gene3D" id="3.30.700.10">
    <property type="entry name" value="Glycoprotein, Type 4 Pilin"/>
    <property type="match status" value="1"/>
</dbReference>
<feature type="domain" description="FecR protein" evidence="2">
    <location>
        <begin position="124"/>
        <end position="227"/>
    </location>
</feature>
<organism evidence="4 5">
    <name type="scientific">Abyssobacteria bacterium (strain SURF_5)</name>
    <dbReference type="NCBI Taxonomy" id="2093360"/>
    <lineage>
        <taxon>Bacteria</taxon>
        <taxon>Pseudomonadati</taxon>
        <taxon>Candidatus Hydrogenedentota</taxon>
        <taxon>Candidatus Abyssobacteria</taxon>
    </lineage>
</organism>
<dbReference type="Pfam" id="PF08334">
    <property type="entry name" value="T2SSG"/>
    <property type="match status" value="1"/>
</dbReference>
<feature type="signal peptide" evidence="1">
    <location>
        <begin position="1"/>
        <end position="38"/>
    </location>
</feature>
<gene>
    <name evidence="4" type="ORF">C4520_10575</name>
</gene>
<proteinExistence type="predicted"/>
<dbReference type="PANTHER" id="PTHR38731:SF1">
    <property type="entry name" value="FECR PROTEIN DOMAIN-CONTAINING PROTEIN"/>
    <property type="match status" value="1"/>
</dbReference>
<dbReference type="InterPro" id="IPR006860">
    <property type="entry name" value="FecR"/>
</dbReference>
<comment type="caution">
    <text evidence="4">The sequence shown here is derived from an EMBL/GenBank/DDBJ whole genome shotgun (WGS) entry which is preliminary data.</text>
</comment>
<evidence type="ECO:0000313" key="4">
    <source>
        <dbReference type="EMBL" id="RJP20989.1"/>
    </source>
</evidence>
<dbReference type="EMBL" id="QZKU01000071">
    <property type="protein sequence ID" value="RJP20989.1"/>
    <property type="molecule type" value="Genomic_DNA"/>
</dbReference>
<dbReference type="Pfam" id="PF04773">
    <property type="entry name" value="FecR"/>
    <property type="match status" value="1"/>
</dbReference>
<dbReference type="PANTHER" id="PTHR38731">
    <property type="entry name" value="LIPL45-RELATED LIPOPROTEIN-RELATED"/>
    <property type="match status" value="1"/>
</dbReference>
<dbReference type="Gene3D" id="2.60.120.1440">
    <property type="match status" value="1"/>
</dbReference>
<evidence type="ECO:0008006" key="6">
    <source>
        <dbReference type="Google" id="ProtNLM"/>
    </source>
</evidence>
<dbReference type="SUPFAM" id="SSF54523">
    <property type="entry name" value="Pili subunits"/>
    <property type="match status" value="1"/>
</dbReference>
<feature type="chain" id="PRO_5017374972" description="FecR protein domain-containing protein" evidence="1">
    <location>
        <begin position="39"/>
        <end position="429"/>
    </location>
</feature>
<protein>
    <recommendedName>
        <fullName evidence="6">FecR protein domain-containing protein</fullName>
    </recommendedName>
</protein>
<dbReference type="InterPro" id="IPR013545">
    <property type="entry name" value="T2SS_protein-GspG_C"/>
</dbReference>
<evidence type="ECO:0000256" key="1">
    <source>
        <dbReference type="SAM" id="SignalP"/>
    </source>
</evidence>
<accession>A0A3A4NPW5</accession>
<evidence type="ECO:0000259" key="3">
    <source>
        <dbReference type="Pfam" id="PF08334"/>
    </source>
</evidence>
<reference evidence="4 5" key="1">
    <citation type="journal article" date="2017" name="ISME J.">
        <title>Energy and carbon metabolisms in a deep terrestrial subsurface fluid microbial community.</title>
        <authorList>
            <person name="Momper L."/>
            <person name="Jungbluth S.P."/>
            <person name="Lee M.D."/>
            <person name="Amend J.P."/>
        </authorList>
    </citation>
    <scope>NUCLEOTIDE SEQUENCE [LARGE SCALE GENOMIC DNA]</scope>
    <source>
        <strain evidence="4">SURF_5</strain>
    </source>
</reference>
<keyword evidence="1" id="KW-0732">Signal</keyword>
<evidence type="ECO:0000313" key="5">
    <source>
        <dbReference type="Proteomes" id="UP000265882"/>
    </source>
</evidence>
<feature type="domain" description="Type II secretion system protein GspG C-terminal" evidence="3">
    <location>
        <begin position="315"/>
        <end position="414"/>
    </location>
</feature>
<dbReference type="InterPro" id="IPR045584">
    <property type="entry name" value="Pilin-like"/>
</dbReference>
<dbReference type="AlphaFoldDB" id="A0A3A4NPW5"/>
<dbReference type="Proteomes" id="UP000265882">
    <property type="component" value="Unassembled WGS sequence"/>
</dbReference>
<sequence length="429" mass="46742">MQNLAAGRKMRTSTHLRAGAVLVAAFAAATIYTSPIHAAAVETPAGKRIPGKIMDEGEKSYKIGTELPGGGRIIYNVDKGRVDPHGTVPGKGRIEDIKGKADIKKAGTTRLVPAGKNMIVNPGDQIQTSPGAEVVVTLENLAISGIGGNTTYTLKSLEVNPETKSTQVQVDLSKGKLWSEVGRLKTKDSSFIIETPAAVTGVRGTVFRIEAEPETQSTSVSVISGEVAVSSKGMEAPEVLIANKQALKVTAGSEPAKLTATELLQHIVLLVEEWTKQSEYFQAITALAGIGEVEQIEVEPALPEAQRQRVYDAIQAGWEKASEDFFQLDKALKMFYLDFARFPTTEEGLKALAHSTGLSQWNGPYTDPQNLVDHYGEPYQYVLSRDPYGNTMAEITTFGYDKKPGTRDDRRKIITEEDARRWEDTKSYR</sequence>
<evidence type="ECO:0000259" key="2">
    <source>
        <dbReference type="Pfam" id="PF04773"/>
    </source>
</evidence>
<name>A0A3A4NPW5_ABYX5</name>